<dbReference type="Gene3D" id="3.10.520.10">
    <property type="entry name" value="ApbE-like domains"/>
    <property type="match status" value="1"/>
</dbReference>
<keyword evidence="12" id="KW-0449">Lipoprotein</keyword>
<keyword evidence="8 11" id="KW-0460">Magnesium</keyword>
<dbReference type="PANTHER" id="PTHR30040">
    <property type="entry name" value="THIAMINE BIOSYNTHESIS LIPOPROTEIN APBE"/>
    <property type="match status" value="1"/>
</dbReference>
<keyword evidence="4 11" id="KW-0285">Flavoprotein</keyword>
<evidence type="ECO:0000256" key="9">
    <source>
        <dbReference type="ARBA" id="ARBA00031306"/>
    </source>
</evidence>
<dbReference type="EC" id="2.7.1.180" evidence="2 11"/>
<dbReference type="EMBL" id="JAUDDZ010000006">
    <property type="protein sequence ID" value="MDM8275041.1"/>
    <property type="molecule type" value="Genomic_DNA"/>
</dbReference>
<comment type="caution">
    <text evidence="13">The sequence shown here is derived from an EMBL/GenBank/DDBJ whole genome shotgun (WGS) entry which is preliminary data.</text>
</comment>
<feature type="signal peptide" evidence="12">
    <location>
        <begin position="1"/>
        <end position="26"/>
    </location>
</feature>
<accession>A0ABT7V987</accession>
<keyword evidence="12" id="KW-1003">Cell membrane</keyword>
<evidence type="ECO:0000256" key="5">
    <source>
        <dbReference type="ARBA" id="ARBA00022679"/>
    </source>
</evidence>
<evidence type="ECO:0000256" key="12">
    <source>
        <dbReference type="RuleBase" id="RU363002"/>
    </source>
</evidence>
<evidence type="ECO:0000256" key="8">
    <source>
        <dbReference type="ARBA" id="ARBA00022842"/>
    </source>
</evidence>
<organism evidence="13 14">
    <name type="scientific">Enorma phocaeensis</name>
    <dbReference type="NCBI Taxonomy" id="1871019"/>
    <lineage>
        <taxon>Bacteria</taxon>
        <taxon>Bacillati</taxon>
        <taxon>Actinomycetota</taxon>
        <taxon>Coriobacteriia</taxon>
        <taxon>Coriobacteriales</taxon>
        <taxon>Coriobacteriaceae</taxon>
        <taxon>Enorma</taxon>
    </lineage>
</organism>
<keyword evidence="6 11" id="KW-0479">Metal-binding</keyword>
<sequence>MPRQTSRTPMLSRRGLLAGGAGLVMAALAAGCSSQDATGGDSGQEPATSSTFAFDTYCTFTVYGDATAPALLARECARYDGLFDLYSDESDIARVNAAGGAPTEVDPDTADIVRQALAWCEQADGLFDITIGAVSTLWDFEEGVRPDDDAIAEALTHVGWRGVAVDDTDPEHPTITLADPLAKLDLGGIAKGYIADRLCRTLGEETSATAAALSLGGNIAYFGSKPDGSPWETGIRDPNDPGGSTLVGTASTSGGSLVTSGLYERTFTLDGATYWHILDPRTGMPVETDIASVTVCCPSSTQADALSTTLFVAGSARASQLVDAYDDTAAYFVLRDDSTAESSRWQDLTDFAAA</sequence>
<evidence type="ECO:0000256" key="2">
    <source>
        <dbReference type="ARBA" id="ARBA00011955"/>
    </source>
</evidence>
<dbReference type="Proteomes" id="UP001529421">
    <property type="component" value="Unassembled WGS sequence"/>
</dbReference>
<keyword evidence="14" id="KW-1185">Reference proteome</keyword>
<comment type="cofactor">
    <cofactor evidence="1 12">
        <name>Mg(2+)</name>
        <dbReference type="ChEBI" id="CHEBI:18420"/>
    </cofactor>
</comment>
<evidence type="ECO:0000256" key="1">
    <source>
        <dbReference type="ARBA" id="ARBA00001946"/>
    </source>
</evidence>
<comment type="function">
    <text evidence="12">Flavin transferase that catalyzes the transfer of the FMN moiety of FAD and its covalent binding to the hydroxyl group of a threonine residue in a target flavoprotein.</text>
</comment>
<dbReference type="InterPro" id="IPR006311">
    <property type="entry name" value="TAT_signal"/>
</dbReference>
<keyword evidence="12" id="KW-0997">Cell inner membrane</keyword>
<evidence type="ECO:0000313" key="14">
    <source>
        <dbReference type="Proteomes" id="UP001529421"/>
    </source>
</evidence>
<proteinExistence type="inferred from homology"/>
<dbReference type="Pfam" id="PF02424">
    <property type="entry name" value="ApbE"/>
    <property type="match status" value="1"/>
</dbReference>
<dbReference type="PANTHER" id="PTHR30040:SF2">
    <property type="entry name" value="FAD:PROTEIN FMN TRANSFERASE"/>
    <property type="match status" value="1"/>
</dbReference>
<dbReference type="PROSITE" id="PS51257">
    <property type="entry name" value="PROKAR_LIPOPROTEIN"/>
    <property type="match status" value="1"/>
</dbReference>
<keyword evidence="7 11" id="KW-0274">FAD</keyword>
<keyword evidence="12" id="KW-0732">Signal</keyword>
<dbReference type="SUPFAM" id="SSF143631">
    <property type="entry name" value="ApbE-like"/>
    <property type="match status" value="1"/>
</dbReference>
<dbReference type="PIRSF" id="PIRSF006268">
    <property type="entry name" value="ApbE"/>
    <property type="match status" value="1"/>
</dbReference>
<keyword evidence="5 11" id="KW-0808">Transferase</keyword>
<comment type="catalytic activity">
    <reaction evidence="10 11 12">
        <text>L-threonyl-[protein] + FAD = FMN-L-threonyl-[protein] + AMP + H(+)</text>
        <dbReference type="Rhea" id="RHEA:36847"/>
        <dbReference type="Rhea" id="RHEA-COMP:11060"/>
        <dbReference type="Rhea" id="RHEA-COMP:11061"/>
        <dbReference type="ChEBI" id="CHEBI:15378"/>
        <dbReference type="ChEBI" id="CHEBI:30013"/>
        <dbReference type="ChEBI" id="CHEBI:57692"/>
        <dbReference type="ChEBI" id="CHEBI:74257"/>
        <dbReference type="ChEBI" id="CHEBI:456215"/>
        <dbReference type="EC" id="2.7.1.180"/>
    </reaction>
</comment>
<dbReference type="PROSITE" id="PS51318">
    <property type="entry name" value="TAT"/>
    <property type="match status" value="1"/>
</dbReference>
<keyword evidence="12" id="KW-0472">Membrane</keyword>
<evidence type="ECO:0000256" key="11">
    <source>
        <dbReference type="PIRNR" id="PIRNR006268"/>
    </source>
</evidence>
<dbReference type="InterPro" id="IPR024932">
    <property type="entry name" value="ApbE"/>
</dbReference>
<name>A0ABT7V987_9ACTN</name>
<evidence type="ECO:0000256" key="6">
    <source>
        <dbReference type="ARBA" id="ARBA00022723"/>
    </source>
</evidence>
<reference evidence="14" key="1">
    <citation type="submission" date="2023-06" db="EMBL/GenBank/DDBJ databases">
        <title>Identification and characterization of horizontal gene transfer across gut microbiota members of farm animals based on homology search.</title>
        <authorList>
            <person name="Zeman M."/>
            <person name="Kubasova T."/>
            <person name="Jahodarova E."/>
            <person name="Nykrynova M."/>
            <person name="Rychlik I."/>
        </authorList>
    </citation>
    <scope>NUCLEOTIDE SEQUENCE [LARGE SCALE GENOMIC DNA]</scope>
    <source>
        <strain evidence="14">154_Feed</strain>
    </source>
</reference>
<feature type="chain" id="PRO_5044983367" description="FAD:protein FMN transferase" evidence="12">
    <location>
        <begin position="27"/>
        <end position="354"/>
    </location>
</feature>
<dbReference type="RefSeq" id="WP_289545117.1">
    <property type="nucleotide sequence ID" value="NZ_JAUDDZ010000006.1"/>
</dbReference>
<evidence type="ECO:0000256" key="3">
    <source>
        <dbReference type="ARBA" id="ARBA00016337"/>
    </source>
</evidence>
<gene>
    <name evidence="13" type="ORF">QUW28_05940</name>
</gene>
<comment type="subcellular location">
    <subcellularLocation>
        <location evidence="12">Cell inner membrane</location>
        <topology evidence="12">Lipid-anchor</topology>
        <orientation evidence="12">Periplasmic side</orientation>
    </subcellularLocation>
</comment>
<evidence type="ECO:0000256" key="10">
    <source>
        <dbReference type="ARBA" id="ARBA00048540"/>
    </source>
</evidence>
<evidence type="ECO:0000256" key="4">
    <source>
        <dbReference type="ARBA" id="ARBA00022630"/>
    </source>
</evidence>
<dbReference type="GO" id="GO:0016740">
    <property type="term" value="F:transferase activity"/>
    <property type="evidence" value="ECO:0007669"/>
    <property type="project" value="UniProtKB-KW"/>
</dbReference>
<evidence type="ECO:0000256" key="7">
    <source>
        <dbReference type="ARBA" id="ARBA00022827"/>
    </source>
</evidence>
<reference evidence="13 14" key="2">
    <citation type="submission" date="2023-06" db="EMBL/GenBank/DDBJ databases">
        <authorList>
            <person name="Zeman M."/>
            <person name="Kubasova T."/>
            <person name="Jahodarova E."/>
            <person name="Nykrynova M."/>
            <person name="Rychlik I."/>
        </authorList>
    </citation>
    <scope>NUCLEOTIDE SEQUENCE [LARGE SCALE GENOMIC DNA]</scope>
    <source>
        <strain evidence="13 14">154_Feed</strain>
    </source>
</reference>
<protein>
    <recommendedName>
        <fullName evidence="3 11">FAD:protein FMN transferase</fullName>
        <ecNumber evidence="2 11">2.7.1.180</ecNumber>
    </recommendedName>
    <alternativeName>
        <fullName evidence="9 11">Flavin transferase</fullName>
    </alternativeName>
</protein>
<comment type="similarity">
    <text evidence="11 12">Belongs to the ApbE family.</text>
</comment>
<evidence type="ECO:0000313" key="13">
    <source>
        <dbReference type="EMBL" id="MDM8275041.1"/>
    </source>
</evidence>
<dbReference type="InterPro" id="IPR003374">
    <property type="entry name" value="ApbE-like_sf"/>
</dbReference>